<dbReference type="AlphaFoldDB" id="A0A392V473"/>
<name>A0A392V473_9FABA</name>
<dbReference type="Proteomes" id="UP000265520">
    <property type="component" value="Unassembled WGS sequence"/>
</dbReference>
<accession>A0A392V473</accession>
<comment type="caution">
    <text evidence="2">The sequence shown here is derived from an EMBL/GenBank/DDBJ whole genome shotgun (WGS) entry which is preliminary data.</text>
</comment>
<evidence type="ECO:0000313" key="3">
    <source>
        <dbReference type="Proteomes" id="UP000265520"/>
    </source>
</evidence>
<protein>
    <submittedName>
        <fullName evidence="2">Uncharacterized protein</fullName>
    </submittedName>
</protein>
<reference evidence="2 3" key="1">
    <citation type="journal article" date="2018" name="Front. Plant Sci.">
        <title>Red Clover (Trifolium pratense) and Zigzag Clover (T. medium) - A Picture of Genomic Similarities and Differences.</title>
        <authorList>
            <person name="Dluhosova J."/>
            <person name="Istvanek J."/>
            <person name="Nedelnik J."/>
            <person name="Repkova J."/>
        </authorList>
    </citation>
    <scope>NUCLEOTIDE SEQUENCE [LARGE SCALE GENOMIC DNA]</scope>
    <source>
        <strain evidence="3">cv. 10/8</strain>
        <tissue evidence="2">Leaf</tissue>
    </source>
</reference>
<keyword evidence="3" id="KW-1185">Reference proteome</keyword>
<dbReference type="EMBL" id="LXQA011026581">
    <property type="protein sequence ID" value="MCI81745.1"/>
    <property type="molecule type" value="Genomic_DNA"/>
</dbReference>
<feature type="compositionally biased region" description="Polar residues" evidence="1">
    <location>
        <begin position="8"/>
        <end position="26"/>
    </location>
</feature>
<evidence type="ECO:0000313" key="2">
    <source>
        <dbReference type="EMBL" id="MCI81745.1"/>
    </source>
</evidence>
<proteinExistence type="predicted"/>
<feature type="non-terminal residue" evidence="2">
    <location>
        <position position="1"/>
    </location>
</feature>
<evidence type="ECO:0000256" key="1">
    <source>
        <dbReference type="SAM" id="MobiDB-lite"/>
    </source>
</evidence>
<organism evidence="2 3">
    <name type="scientific">Trifolium medium</name>
    <dbReference type="NCBI Taxonomy" id="97028"/>
    <lineage>
        <taxon>Eukaryota</taxon>
        <taxon>Viridiplantae</taxon>
        <taxon>Streptophyta</taxon>
        <taxon>Embryophyta</taxon>
        <taxon>Tracheophyta</taxon>
        <taxon>Spermatophyta</taxon>
        <taxon>Magnoliopsida</taxon>
        <taxon>eudicotyledons</taxon>
        <taxon>Gunneridae</taxon>
        <taxon>Pentapetalae</taxon>
        <taxon>rosids</taxon>
        <taxon>fabids</taxon>
        <taxon>Fabales</taxon>
        <taxon>Fabaceae</taxon>
        <taxon>Papilionoideae</taxon>
        <taxon>50 kb inversion clade</taxon>
        <taxon>NPAAA clade</taxon>
        <taxon>Hologalegina</taxon>
        <taxon>IRL clade</taxon>
        <taxon>Trifolieae</taxon>
        <taxon>Trifolium</taxon>
    </lineage>
</organism>
<sequence length="54" mass="5803">EKEKSLGQVMTGNVSDEHTIVNSANIGDSEPSEKIVGTKTHAIDVDDLTSGERY</sequence>
<feature type="region of interest" description="Disordered" evidence="1">
    <location>
        <begin position="1"/>
        <end position="32"/>
    </location>
</feature>